<dbReference type="InterPro" id="IPR029062">
    <property type="entry name" value="Class_I_gatase-like"/>
</dbReference>
<dbReference type="InterPro" id="IPR004484">
    <property type="entry name" value="CbiA/CobB_synth"/>
</dbReference>
<feature type="site" description="Increases nucleophilicity of active site Cys" evidence="7">
    <location>
        <position position="425"/>
    </location>
</feature>
<dbReference type="UniPathway" id="UPA00148">
    <property type="reaction ID" value="UER00231"/>
</dbReference>
<keyword evidence="7" id="KW-0169">Cobalamin biosynthesis</keyword>
<dbReference type="CDD" id="cd05388">
    <property type="entry name" value="CobB_N"/>
    <property type="match status" value="1"/>
</dbReference>
<accession>A0A6N2RJW8</accession>
<proteinExistence type="inferred from homology"/>
<name>A0A6N2RJW8_9FIRM</name>
<dbReference type="InterPro" id="IPR002586">
    <property type="entry name" value="CobQ/CobB/MinD/ParA_Nub-bd_dom"/>
</dbReference>
<dbReference type="NCBIfam" id="NF002204">
    <property type="entry name" value="PRK01077.1"/>
    <property type="match status" value="1"/>
</dbReference>
<dbReference type="EC" id="6.3.5.11" evidence="7"/>
<dbReference type="CDD" id="cd03130">
    <property type="entry name" value="GATase1_CobB"/>
    <property type="match status" value="1"/>
</dbReference>
<dbReference type="SUPFAM" id="SSF52317">
    <property type="entry name" value="Class I glutamine amidotransferase-like"/>
    <property type="match status" value="1"/>
</dbReference>
<dbReference type="Pfam" id="PF07685">
    <property type="entry name" value="GATase_3"/>
    <property type="match status" value="1"/>
</dbReference>
<keyword evidence="3 7" id="KW-0547">Nucleotide-binding</keyword>
<dbReference type="Pfam" id="PF01656">
    <property type="entry name" value="CbiA"/>
    <property type="match status" value="1"/>
</dbReference>
<dbReference type="SUPFAM" id="SSF52540">
    <property type="entry name" value="P-loop containing nucleoside triphosphate hydrolases"/>
    <property type="match status" value="1"/>
</dbReference>
<evidence type="ECO:0000256" key="3">
    <source>
        <dbReference type="ARBA" id="ARBA00022741"/>
    </source>
</evidence>
<gene>
    <name evidence="10" type="primary">cobB_1</name>
    <name evidence="7" type="synonym">cbiA</name>
    <name evidence="10" type="ORF">AULFYP135_00415</name>
</gene>
<dbReference type="PROSITE" id="PS51274">
    <property type="entry name" value="GATASE_COBBQ"/>
    <property type="match status" value="1"/>
</dbReference>
<evidence type="ECO:0000256" key="1">
    <source>
        <dbReference type="ARBA" id="ARBA00001946"/>
    </source>
</evidence>
<keyword evidence="5 7" id="KW-0460">Magnesium</keyword>
<feature type="domain" description="CobQ/CobB/MinD/ParA nucleotide binding" evidence="8">
    <location>
        <begin position="6"/>
        <end position="186"/>
    </location>
</feature>
<evidence type="ECO:0000259" key="8">
    <source>
        <dbReference type="Pfam" id="PF01656"/>
    </source>
</evidence>
<comment type="similarity">
    <text evidence="7">Belongs to the CobB/CbiA family.</text>
</comment>
<feature type="active site" description="Nucleophile" evidence="7">
    <location>
        <position position="326"/>
    </location>
</feature>
<dbReference type="Gene3D" id="3.40.50.300">
    <property type="entry name" value="P-loop containing nucleotide triphosphate hydrolases"/>
    <property type="match status" value="2"/>
</dbReference>
<evidence type="ECO:0000256" key="7">
    <source>
        <dbReference type="HAMAP-Rule" id="MF_00027"/>
    </source>
</evidence>
<evidence type="ECO:0000256" key="2">
    <source>
        <dbReference type="ARBA" id="ARBA00022598"/>
    </source>
</evidence>
<dbReference type="HAMAP" id="MF_00027">
    <property type="entry name" value="CobB_CbiA"/>
    <property type="match status" value="1"/>
</dbReference>
<comment type="function">
    <text evidence="7">Catalyzes the ATP-dependent amidation of the two carboxylate groups at positions a and c of cobyrinate, using either L-glutamine or ammonia as the nitrogen source.</text>
</comment>
<evidence type="ECO:0000313" key="10">
    <source>
        <dbReference type="EMBL" id="VYS79920.1"/>
    </source>
</evidence>
<comment type="pathway">
    <text evidence="7">Cofactor biosynthesis; adenosylcobalamin biosynthesis; cob(II)yrinate a,c-diamide from sirohydrochlorin (anaerobic route): step 10/10.</text>
</comment>
<sequence length="448" mass="48186">MGIPRLMIAGTGSSCGKTTITCALLRALATRGKRLSAFKCGPDYIDPMFHTEVTGVPCRNLDLFLMGEEGVLGALSRSQGDLAVIEGVMGYYDGVGESSFGSACHLSQVTDTPAVLVLGCKGMGLSVAAVVSGYQNFQENNICGVIFNQISPGMYPYYKKIVEENTGLRAYGFLPPDPSVTLKSRHLGLVTAHETQELKSVLTCLGNLGARYLDLDGLLELAQSAGELPACPERELPSGPPVRVAVARDRAFSFYYADNLELLERLGAELCFFSPMKDEEIPQGCQGLILGGGYPELYGAALSDNHPMRSSVKRAVEAGMPTIAECGGFLYLQESLTGPDGRAYPMVGALPGRASMTKKLVRFGYLTLEAKEDSLLLAAGERIPAHEFHYSDSDCCGDGYLAQKPSGKCWECGVVNENLYAGYPHIHFGGNPQAAHRFLNRCRRFGGM</sequence>
<keyword evidence="6 7" id="KW-0315">Glutamine amidotransferase</keyword>
<feature type="domain" description="CobB/CobQ-like glutamine amidotransferase" evidence="9">
    <location>
        <begin position="243"/>
        <end position="431"/>
    </location>
</feature>
<keyword evidence="2 7" id="KW-0436">Ligase</keyword>
<dbReference type="InterPro" id="IPR027417">
    <property type="entry name" value="P-loop_NTPase"/>
</dbReference>
<evidence type="ECO:0000256" key="6">
    <source>
        <dbReference type="ARBA" id="ARBA00022962"/>
    </source>
</evidence>
<evidence type="ECO:0000256" key="4">
    <source>
        <dbReference type="ARBA" id="ARBA00022840"/>
    </source>
</evidence>
<reference evidence="10" key="1">
    <citation type="submission" date="2019-11" db="EMBL/GenBank/DDBJ databases">
        <authorList>
            <person name="Feng L."/>
        </authorList>
    </citation>
    <scope>NUCLEOTIDE SEQUENCE</scope>
    <source>
        <strain evidence="10">AundefinedLFYP135</strain>
    </source>
</reference>
<dbReference type="PANTHER" id="PTHR43873:SF1">
    <property type="entry name" value="COBYRINATE A,C-DIAMIDE SYNTHASE"/>
    <property type="match status" value="1"/>
</dbReference>
<comment type="cofactor">
    <cofactor evidence="1 7">
        <name>Mg(2+)</name>
        <dbReference type="ChEBI" id="CHEBI:18420"/>
    </cofactor>
</comment>
<organism evidence="10">
    <name type="scientific">uncultured Anaerotruncus sp</name>
    <dbReference type="NCBI Taxonomy" id="905011"/>
    <lineage>
        <taxon>Bacteria</taxon>
        <taxon>Bacillati</taxon>
        <taxon>Bacillota</taxon>
        <taxon>Clostridia</taxon>
        <taxon>Eubacteriales</taxon>
        <taxon>Oscillospiraceae</taxon>
        <taxon>Anaerotruncus</taxon>
        <taxon>environmental samples</taxon>
    </lineage>
</organism>
<dbReference type="EMBL" id="CACRSL010000003">
    <property type="protein sequence ID" value="VYS79920.1"/>
    <property type="molecule type" value="Genomic_DNA"/>
</dbReference>
<keyword evidence="4 7" id="KW-0067">ATP-binding</keyword>
<comment type="miscellaneous">
    <text evidence="7">The a and c carboxylates of cobyrinate are activated for nucleophilic attack via formation of a phosphorylated intermediate by ATP. CbiA catalyzes first the amidation of the c-carboxylate, and then that of the a-carboxylate.</text>
</comment>
<evidence type="ECO:0000259" key="9">
    <source>
        <dbReference type="Pfam" id="PF07685"/>
    </source>
</evidence>
<evidence type="ECO:0000256" key="5">
    <source>
        <dbReference type="ARBA" id="ARBA00022842"/>
    </source>
</evidence>
<dbReference type="Gene3D" id="3.40.50.880">
    <property type="match status" value="1"/>
</dbReference>
<dbReference type="InterPro" id="IPR011698">
    <property type="entry name" value="GATase_3"/>
</dbReference>
<comment type="domain">
    <text evidence="7">Comprises of two domains. The C-terminal domain contains the binding site for glutamine and catalyzes the hydrolysis of this substrate to glutamate and ammonia. The N-terminal domain is anticipated to bind ATP and cobyrinate and catalyzes the ultimate synthesis of the diamide product. The ammonia produced via the glutaminase domain is probably translocated to the adjacent domain via a molecular tunnel, where it reacts with an activated intermediate.</text>
</comment>
<comment type="catalytic activity">
    <reaction evidence="7">
        <text>cob(II)yrinate + 2 L-glutamine + 2 ATP + 2 H2O = cob(II)yrinate a,c diamide + 2 L-glutamate + 2 ADP + 2 phosphate + 2 H(+)</text>
        <dbReference type="Rhea" id="RHEA:26289"/>
        <dbReference type="ChEBI" id="CHEBI:15377"/>
        <dbReference type="ChEBI" id="CHEBI:15378"/>
        <dbReference type="ChEBI" id="CHEBI:29985"/>
        <dbReference type="ChEBI" id="CHEBI:30616"/>
        <dbReference type="ChEBI" id="CHEBI:43474"/>
        <dbReference type="ChEBI" id="CHEBI:58359"/>
        <dbReference type="ChEBI" id="CHEBI:58537"/>
        <dbReference type="ChEBI" id="CHEBI:58894"/>
        <dbReference type="ChEBI" id="CHEBI:456216"/>
        <dbReference type="EC" id="6.3.5.11"/>
    </reaction>
</comment>
<dbReference type="GO" id="GO:0005524">
    <property type="term" value="F:ATP binding"/>
    <property type="evidence" value="ECO:0007669"/>
    <property type="project" value="UniProtKB-UniRule"/>
</dbReference>
<dbReference type="AlphaFoldDB" id="A0A6N2RJW8"/>
<dbReference type="GO" id="GO:0042242">
    <property type="term" value="F:cobyrinic acid a,c-diamide synthase activity"/>
    <property type="evidence" value="ECO:0007669"/>
    <property type="project" value="UniProtKB-UniRule"/>
</dbReference>
<dbReference type="GO" id="GO:0009236">
    <property type="term" value="P:cobalamin biosynthetic process"/>
    <property type="evidence" value="ECO:0007669"/>
    <property type="project" value="UniProtKB-UniRule"/>
</dbReference>
<protein>
    <recommendedName>
        <fullName evidence="7">Cobyrinate a,c-diamide synthase</fullName>
        <ecNumber evidence="7">6.3.5.11</ecNumber>
    </recommendedName>
    <alternativeName>
        <fullName evidence="7">Cobyrinic acid a,c-diamide synthetase</fullName>
    </alternativeName>
</protein>
<dbReference type="NCBIfam" id="TIGR00379">
    <property type="entry name" value="cobB"/>
    <property type="match status" value="1"/>
</dbReference>
<dbReference type="PANTHER" id="PTHR43873">
    <property type="entry name" value="COBYRINATE A,C-DIAMIDE SYNTHASE"/>
    <property type="match status" value="1"/>
</dbReference>